<dbReference type="EMBL" id="JAWRCN010000002">
    <property type="protein sequence ID" value="MDW6019945.1"/>
    <property type="molecule type" value="Genomic_DNA"/>
</dbReference>
<dbReference type="Proteomes" id="UP001272325">
    <property type="component" value="Unassembled WGS sequence"/>
</dbReference>
<comment type="caution">
    <text evidence="1">The sequence shown here is derived from an EMBL/GenBank/DDBJ whole genome shotgun (WGS) entry which is preliminary data.</text>
</comment>
<dbReference type="RefSeq" id="WP_171138977.1">
    <property type="nucleotide sequence ID" value="NZ_AP024894.1"/>
</dbReference>
<organism evidence="1 2">
    <name type="scientific">Vibrio plantisponsor</name>
    <dbReference type="NCBI Taxonomy" id="664643"/>
    <lineage>
        <taxon>Bacteria</taxon>
        <taxon>Pseudomonadati</taxon>
        <taxon>Pseudomonadota</taxon>
        <taxon>Gammaproteobacteria</taxon>
        <taxon>Vibrionales</taxon>
        <taxon>Vibrionaceae</taxon>
        <taxon>Vibrio</taxon>
    </lineage>
</organism>
<dbReference type="Pfam" id="PF10948">
    <property type="entry name" value="DUF2635"/>
    <property type="match status" value="1"/>
</dbReference>
<protein>
    <submittedName>
        <fullName evidence="1">DUF2635 domain-containing protein</fullName>
    </submittedName>
</protein>
<reference evidence="1 2" key="1">
    <citation type="submission" date="2023-11" db="EMBL/GenBank/DDBJ databases">
        <title>Plant-associative lifestyle of Vibrio porteresiae and its evolutionary dynamics.</title>
        <authorList>
            <person name="Rameshkumar N."/>
            <person name="Kirti K."/>
        </authorList>
    </citation>
    <scope>NUCLEOTIDE SEQUENCE [LARGE SCALE GENOMIC DNA]</scope>
    <source>
        <strain evidence="1 2">MSSRF60</strain>
    </source>
</reference>
<gene>
    <name evidence="1" type="ORF">SBW85_19760</name>
</gene>
<keyword evidence="2" id="KW-1185">Reference proteome</keyword>
<proteinExistence type="predicted"/>
<name>A0ABU4INF0_9VIBR</name>
<dbReference type="InterPro" id="IPR024400">
    <property type="entry name" value="DUF2635"/>
</dbReference>
<evidence type="ECO:0000313" key="2">
    <source>
        <dbReference type="Proteomes" id="UP001272325"/>
    </source>
</evidence>
<evidence type="ECO:0000313" key="1">
    <source>
        <dbReference type="EMBL" id="MDW6019945.1"/>
    </source>
</evidence>
<sequence>MATIKIKPLNGLIVRDPVTREPLKKEGEEKPRNPYWLRRIKDKSVELVSSNATKTAKKTVATKEAEQ</sequence>
<accession>A0ABU4INF0</accession>